<comment type="caution">
    <text evidence="1">The sequence shown here is derived from an EMBL/GenBank/DDBJ whole genome shotgun (WGS) entry which is preliminary data.</text>
</comment>
<dbReference type="RefSeq" id="WP_186773796.1">
    <property type="nucleotide sequence ID" value="NZ_JACOMF010000113.1"/>
</dbReference>
<dbReference type="AlphaFoldDB" id="A0A9X0UGJ1"/>
<name>A0A9X0UGJ1_9PROT</name>
<sequence length="88" mass="9908">MSLGRWGWCWPSLKFGHDHTAALSLPAELGLALASWTRDRLVTHLADQGFGMRRSWVSEVLLAEGLNWRQEETWFGARVDPGFTPGRG</sequence>
<keyword evidence="2" id="KW-1185">Reference proteome</keyword>
<evidence type="ECO:0000313" key="2">
    <source>
        <dbReference type="Proteomes" id="UP000600101"/>
    </source>
</evidence>
<reference evidence="1" key="1">
    <citation type="submission" date="2020-08" db="EMBL/GenBank/DDBJ databases">
        <authorList>
            <person name="Hu Y."/>
            <person name="Nguyen S.V."/>
            <person name="Li F."/>
            <person name="Fanning S."/>
        </authorList>
    </citation>
    <scope>NUCLEOTIDE SEQUENCE</scope>
    <source>
        <strain evidence="1">SYSU D8009</strain>
    </source>
</reference>
<protein>
    <submittedName>
        <fullName evidence="1">Uncharacterized protein</fullName>
    </submittedName>
</protein>
<organism evidence="1 2">
    <name type="scientific">Siccirubricoccus deserti</name>
    <dbReference type="NCBI Taxonomy" id="2013562"/>
    <lineage>
        <taxon>Bacteria</taxon>
        <taxon>Pseudomonadati</taxon>
        <taxon>Pseudomonadota</taxon>
        <taxon>Alphaproteobacteria</taxon>
        <taxon>Acetobacterales</taxon>
        <taxon>Roseomonadaceae</taxon>
        <taxon>Siccirubricoccus</taxon>
    </lineage>
</organism>
<dbReference type="Proteomes" id="UP000600101">
    <property type="component" value="Unassembled WGS sequence"/>
</dbReference>
<gene>
    <name evidence="1" type="ORF">H7965_27865</name>
</gene>
<proteinExistence type="predicted"/>
<accession>A0A9X0UGJ1</accession>
<dbReference type="EMBL" id="JACOMF010000113">
    <property type="protein sequence ID" value="MBC4019061.1"/>
    <property type="molecule type" value="Genomic_DNA"/>
</dbReference>
<evidence type="ECO:0000313" key="1">
    <source>
        <dbReference type="EMBL" id="MBC4019061.1"/>
    </source>
</evidence>